<sequence>MNMLAGNPQFAEQLIRKYSQFESYYFDDTTLVFYKDAVGAGGGASSAYNTELTLKLLLMFQNYKQSGQRLHINWNMINNVVMKTAAGMSRQMEHSIREVIYRSENRLEIQETRLGKLIREQQGRGAEGSRGTGGSGMQQAALQDVILELMYKNTIQTGGGQARLRIIGSIGRERLKLRLSRTREETVRTEHIIKWINSLKPDEAALVCEAAAWASPKLYRQMRHLEETYIRDIKASGSGRGITCDEEDGGREGKDKRDTWEKRERSKNELPPELRQKMLIRMAGENPEEFLRLVKGALKDNPGYQAAAGLVILTGRTLEAERAVRSGHGTSSEITARSGHGTSSERAVRSGSVSPSEAAAESGHIILSDCVIEPEHRGMTDKTVLEIGNISGRKTQTLACLFRKYEEQIFTGSARSVPDGDSEEKRRVFKNIETIIDSVHIRPETAANAGKELIEILRDNYRTEGNSLLISEEDVSILELSENAVRVFRENPQALSRVRDLINRVDETHRERLRVWSKSLLEQEQMIEQVMTVIERRFGSPKTSESEMITETVHKAGKELTEILKSVMEHNHRYHSQNEIWNTSDEIWNTSKDAVTVLRENSQPAALFWELISRAEGTQREQLKEWTAAWGHTEESRPLAARVTTIMESRFSEPGLAKQAEKELFDILLHDLSIEESQLVLKKEGGREKGREETRSEYEKMRLFLSSRENVELMRRRIEGVSVPRLARLREWVNRYQNVISEQKEKTRLEETRKLIAESRTETVLRLLQSENRLEREKKELVTQVKRTLGEDAAHQLEHYFNRKNQVTGQELTGQTEKRTEETVKNIINAYVGITRKEDTLTRLNPGSYVHLENRMRADVHEPVSKTVGQTRRNLEILTSMMRRDYDFNREQSRFFTVLTERIGETAETVLLRREPETGRQAGDGARIASASWDEPESMMSYAHGLEQNRLLRAGSIKSMRLRNFEQTQSLQVRKLEKTQLLRIRNLERMQQSGMRNAEQMRLLQPRDYDRLIKQKRLSQPEPYHQAQTEYREPAQNGLRSEWGEAKTEFLRRQSRQESRIEETRTTVRKLNEKLELQEKLVAELKKQPRQPESAPQLNINVLTKQIMKKMESELRLEKMRRGLL</sequence>
<evidence type="ECO:0000313" key="3">
    <source>
        <dbReference type="EMBL" id="EGA92297.1"/>
    </source>
</evidence>
<dbReference type="Proteomes" id="UP000002970">
    <property type="component" value="Unassembled WGS sequence"/>
</dbReference>
<evidence type="ECO:0000256" key="2">
    <source>
        <dbReference type="SAM" id="MobiDB-lite"/>
    </source>
</evidence>
<comment type="caution">
    <text evidence="3">The sequence shown here is derived from an EMBL/GenBank/DDBJ whole genome shotgun (WGS) entry which is preliminary data.</text>
</comment>
<reference evidence="3 4" key="1">
    <citation type="submission" date="2010-12" db="EMBL/GenBank/DDBJ databases">
        <title>The Genome Sequence of Clostridium symbiosum strain WAL-14163.</title>
        <authorList>
            <person name="Earl A."/>
            <person name="Ward D."/>
            <person name="Feldgarden M."/>
            <person name="Gevers D."/>
            <person name="Finegold S.M."/>
            <person name="Summanen P.H."/>
            <person name="Molitoris D.R."/>
            <person name="Vaisanen M.L."/>
            <person name="Daigneault M."/>
            <person name="Young S.K."/>
            <person name="Zeng Q."/>
            <person name="Gargeya S."/>
            <person name="Fitzgerald M."/>
            <person name="Haas B."/>
            <person name="Abouelleil A."/>
            <person name="Alvarado L."/>
            <person name="Arachchi H.M."/>
            <person name="Berlin A."/>
            <person name="Brown A."/>
            <person name="Chapman S.B."/>
            <person name="Chen Z."/>
            <person name="Dunbar C."/>
            <person name="Freedman E."/>
            <person name="Gearin G."/>
            <person name="Gellesch M."/>
            <person name="Goldberg J."/>
            <person name="Griggs A."/>
            <person name="Gujja S."/>
            <person name="Heilman E."/>
            <person name="Heiman D."/>
            <person name="Howarth C."/>
            <person name="Larson L."/>
            <person name="Lui A."/>
            <person name="MacDonald P.J.P."/>
            <person name="Mehta T."/>
            <person name="Montmayeur A."/>
            <person name="Murphy C."/>
            <person name="Neiman D."/>
            <person name="Pearson M."/>
            <person name="Priest M."/>
            <person name="Roberts A."/>
            <person name="Saif S."/>
            <person name="Shea T."/>
            <person name="Shenoy N."/>
            <person name="Sisk P."/>
            <person name="Stolte C."/>
            <person name="Sykes S."/>
            <person name="White J."/>
            <person name="Yandava C."/>
            <person name="Nusbaum C."/>
            <person name="Birren B."/>
        </authorList>
    </citation>
    <scope>NUCLEOTIDE SEQUENCE [LARGE SCALE GENOMIC DNA]</scope>
    <source>
        <strain evidence="3 4">WAL-14163</strain>
    </source>
</reference>
<feature type="region of interest" description="Disordered" evidence="2">
    <location>
        <begin position="323"/>
        <end position="360"/>
    </location>
</feature>
<dbReference type="HOGENOM" id="CLU_279750_0_0_9"/>
<name>E7GSF4_CLOS6</name>
<dbReference type="STRING" id="1512.GCA_900049235_04161"/>
<keyword evidence="1" id="KW-0175">Coiled coil</keyword>
<feature type="compositionally biased region" description="Polar residues" evidence="2">
    <location>
        <begin position="328"/>
        <end position="355"/>
    </location>
</feature>
<dbReference type="RefSeq" id="WP_003503746.1">
    <property type="nucleotide sequence ID" value="NZ_GL834317.1"/>
</dbReference>
<evidence type="ECO:0000313" key="4">
    <source>
        <dbReference type="Proteomes" id="UP000002970"/>
    </source>
</evidence>
<accession>E7GSF4</accession>
<evidence type="ECO:0000256" key="1">
    <source>
        <dbReference type="SAM" id="Coils"/>
    </source>
</evidence>
<feature type="compositionally biased region" description="Basic and acidic residues" evidence="2">
    <location>
        <begin position="250"/>
        <end position="271"/>
    </location>
</feature>
<organism evidence="3 4">
    <name type="scientific">Clostridium symbiosum (strain WAL-14163)</name>
    <dbReference type="NCBI Taxonomy" id="742740"/>
    <lineage>
        <taxon>Bacteria</taxon>
        <taxon>Bacillati</taxon>
        <taxon>Bacillota</taxon>
        <taxon>Clostridia</taxon>
        <taxon>Lachnospirales</taxon>
        <taxon>Lachnospiraceae</taxon>
        <taxon>Otoolea</taxon>
    </lineage>
</organism>
<dbReference type="EMBL" id="ADLQ01000083">
    <property type="protein sequence ID" value="EGA92297.1"/>
    <property type="molecule type" value="Genomic_DNA"/>
</dbReference>
<protein>
    <submittedName>
        <fullName evidence="3">Uncharacterized protein</fullName>
    </submittedName>
</protein>
<feature type="region of interest" description="Disordered" evidence="2">
    <location>
        <begin position="1019"/>
        <end position="1039"/>
    </location>
</feature>
<proteinExistence type="predicted"/>
<feature type="coiled-coil region" evidence="1">
    <location>
        <begin position="764"/>
        <end position="791"/>
    </location>
</feature>
<feature type="coiled-coil region" evidence="1">
    <location>
        <begin position="1054"/>
        <end position="1088"/>
    </location>
</feature>
<dbReference type="AlphaFoldDB" id="E7GSF4"/>
<keyword evidence="4" id="KW-1185">Reference proteome</keyword>
<feature type="region of interest" description="Disordered" evidence="2">
    <location>
        <begin position="240"/>
        <end position="271"/>
    </location>
</feature>
<gene>
    <name evidence="3" type="ORF">HMPREF9474_03849</name>
</gene>